<dbReference type="AlphaFoldDB" id="A0A347TJJ3"/>
<organism evidence="1 4">
    <name type="scientific">Malaciobacter marinus</name>
    <dbReference type="NCBI Taxonomy" id="505249"/>
    <lineage>
        <taxon>Bacteria</taxon>
        <taxon>Pseudomonadati</taxon>
        <taxon>Campylobacterota</taxon>
        <taxon>Epsilonproteobacteria</taxon>
        <taxon>Campylobacterales</taxon>
        <taxon>Arcobacteraceae</taxon>
        <taxon>Malaciobacter</taxon>
    </lineage>
</organism>
<reference evidence="3" key="1">
    <citation type="submission" date="2017-09" db="EMBL/GenBank/DDBJ databases">
        <title>Arcobacter canalis sp. nov., a new species isolated from a water canal contaminated with urban sewage.</title>
        <authorList>
            <person name="Perez-Cataluna A."/>
            <person name="Salas-Masso N."/>
            <person name="Figueras M.J."/>
        </authorList>
    </citation>
    <scope>NUCLEOTIDE SEQUENCE [LARGE SCALE GENOMIC DNA]</scope>
    <source>
        <strain evidence="3">CECT 7727</strain>
    </source>
</reference>
<accession>A0A347TJJ3</accession>
<reference evidence="2" key="2">
    <citation type="submission" date="2017-09" db="EMBL/GenBank/DDBJ databases">
        <authorList>
            <person name="Perez-Cataluna A."/>
            <person name="Figueras M.J."/>
            <person name="Salas-Masso N."/>
        </authorList>
    </citation>
    <scope>NUCLEOTIDE SEQUENCE</scope>
    <source>
        <strain evidence="2">CECT 7727</strain>
    </source>
</reference>
<name>A0A347TJJ3_9BACT</name>
<dbReference type="RefSeq" id="WP_099310528.1">
    <property type="nucleotide sequence ID" value="NZ_CP032101.1"/>
</dbReference>
<dbReference type="EMBL" id="NXAO01000016">
    <property type="protein sequence ID" value="PHO15974.1"/>
    <property type="molecule type" value="Genomic_DNA"/>
</dbReference>
<dbReference type="Proteomes" id="UP000264693">
    <property type="component" value="Chromosome"/>
</dbReference>
<evidence type="ECO:0000313" key="3">
    <source>
        <dbReference type="Proteomes" id="UP000224740"/>
    </source>
</evidence>
<dbReference type="EMBL" id="CP032101">
    <property type="protein sequence ID" value="AXX86771.1"/>
    <property type="molecule type" value="Genomic_DNA"/>
</dbReference>
<reference evidence="1 4" key="3">
    <citation type="submission" date="2018-08" db="EMBL/GenBank/DDBJ databases">
        <title>Complete genome of the Arcobacter marinus type strain JCM 15502.</title>
        <authorList>
            <person name="Miller W.G."/>
            <person name="Yee E."/>
            <person name="Huynh S."/>
            <person name="Parker C.T."/>
        </authorList>
    </citation>
    <scope>NUCLEOTIDE SEQUENCE [LARGE SCALE GENOMIC DNA]</scope>
    <source>
        <strain evidence="1 4">JCM 15502</strain>
    </source>
</reference>
<protein>
    <submittedName>
        <fullName evidence="1">Uncharacterized protein</fullName>
    </submittedName>
</protein>
<evidence type="ECO:0000313" key="4">
    <source>
        <dbReference type="Proteomes" id="UP000264693"/>
    </source>
</evidence>
<proteinExistence type="predicted"/>
<dbReference type="Proteomes" id="UP000224740">
    <property type="component" value="Unassembled WGS sequence"/>
</dbReference>
<keyword evidence="3" id="KW-1185">Reference proteome</keyword>
<evidence type="ECO:0000313" key="2">
    <source>
        <dbReference type="EMBL" id="PHO15974.1"/>
    </source>
</evidence>
<dbReference type="KEGG" id="amar:AMRN_1020"/>
<gene>
    <name evidence="1" type="ORF">AMRN_1020</name>
    <name evidence="2" type="ORF">CPH92_04220</name>
</gene>
<sequence>MGFFKNILKKIIRVSRPIFSMEANELNFKIDSDFFYTHTLENFDVKTRHDPYTLDAFTLKTSNFYVEHIKVDEDTTWQGQSLSLYEDFLKEQLKLKKLEVLENNEYEHYVFKVYKVDDEFLLHLIYIWEVNKDVFILDFDTSLFKTLISGLDKNYIYKFNNQKRLNIDFDCSLVKLNAFKSYFNSGM</sequence>
<evidence type="ECO:0000313" key="1">
    <source>
        <dbReference type="EMBL" id="AXX86771.1"/>
    </source>
</evidence>